<feature type="region of interest" description="Disordered" evidence="1">
    <location>
        <begin position="137"/>
        <end position="158"/>
    </location>
</feature>
<dbReference type="GO" id="GO:0006355">
    <property type="term" value="P:regulation of DNA-templated transcription"/>
    <property type="evidence" value="ECO:0007669"/>
    <property type="project" value="InterPro"/>
</dbReference>
<evidence type="ECO:0000313" key="4">
    <source>
        <dbReference type="Proteomes" id="UP001071230"/>
    </source>
</evidence>
<sequence length="168" mass="18472">MLRRGRWLAVTEPGTRLKSLKIKGKPLVVIGRIDLNWSGVPFISLEEWFLGQGRQRLLNLLHLPAVDADLGPSPQELEQLLGQYLRFLNPGQILKITQQIVRDMGKDLHITLKPHHVINLVVHLSCFGGTAAGGRGKSVLAGPRRNTEPTSPGLDRGGTLFAPLGRDV</sequence>
<accession>A0A8S0W7G7</accession>
<dbReference type="InterPro" id="IPR036634">
    <property type="entry name" value="PRD_sf"/>
</dbReference>
<protein>
    <submittedName>
        <fullName evidence="2 3">PRD domain</fullName>
    </submittedName>
</protein>
<reference evidence="2" key="2">
    <citation type="submission" date="2020-01" db="EMBL/GenBank/DDBJ databases">
        <authorList>
            <person name="Hornung B."/>
        </authorList>
    </citation>
    <scope>NUCLEOTIDE SEQUENCE</scope>
    <source>
        <strain evidence="2">PacBioINE</strain>
    </source>
</reference>
<keyword evidence="4" id="KW-1185">Reference proteome</keyword>
<dbReference type="SUPFAM" id="SSF63520">
    <property type="entry name" value="PTS-regulatory domain, PRD"/>
    <property type="match status" value="1"/>
</dbReference>
<dbReference type="KEGG" id="aacx:DEACI_1392"/>
<dbReference type="EMBL" id="CDGJ01000017">
    <property type="protein sequence ID" value="CEJ06152.1"/>
    <property type="molecule type" value="Genomic_DNA"/>
</dbReference>
<evidence type="ECO:0000313" key="3">
    <source>
        <dbReference type="EMBL" id="CEJ06152.1"/>
    </source>
</evidence>
<evidence type="ECO:0000256" key="1">
    <source>
        <dbReference type="SAM" id="MobiDB-lite"/>
    </source>
</evidence>
<dbReference type="EMBL" id="LR746496">
    <property type="protein sequence ID" value="CAA7600739.1"/>
    <property type="molecule type" value="Genomic_DNA"/>
</dbReference>
<gene>
    <name evidence="3" type="ORF">DEACI_0598</name>
    <name evidence="2" type="ORF">DEACI_1392</name>
</gene>
<dbReference type="AlphaFoldDB" id="A0A8S0W7G7"/>
<evidence type="ECO:0000313" key="2">
    <source>
        <dbReference type="EMBL" id="CAA7600739.1"/>
    </source>
</evidence>
<dbReference type="Proteomes" id="UP001071230">
    <property type="component" value="Unassembled WGS sequence"/>
</dbReference>
<dbReference type="Proteomes" id="UP000836597">
    <property type="component" value="Chromosome"/>
</dbReference>
<organism evidence="2">
    <name type="scientific">Acididesulfobacillus acetoxydans</name>
    <dbReference type="NCBI Taxonomy" id="1561005"/>
    <lineage>
        <taxon>Bacteria</taxon>
        <taxon>Bacillati</taxon>
        <taxon>Bacillota</taxon>
        <taxon>Clostridia</taxon>
        <taxon>Eubacteriales</taxon>
        <taxon>Peptococcaceae</taxon>
        <taxon>Acididesulfobacillus</taxon>
    </lineage>
</organism>
<proteinExistence type="predicted"/>
<reference evidence="3" key="1">
    <citation type="submission" date="2014-11" db="EMBL/GenBank/DDBJ databases">
        <authorList>
            <person name="Hornung B.V."/>
        </authorList>
    </citation>
    <scope>NUCLEOTIDE SEQUENCE</scope>
    <source>
        <strain evidence="3">INE</strain>
    </source>
</reference>
<name>A0A8S0W7G7_9FIRM</name>